<evidence type="ECO:0000313" key="11">
    <source>
        <dbReference type="Proteomes" id="UP000010473"/>
    </source>
</evidence>
<dbReference type="OrthoDB" id="437910at2"/>
<feature type="transmembrane region" description="Helical" evidence="8">
    <location>
        <begin position="177"/>
        <end position="194"/>
    </location>
</feature>
<keyword evidence="5 8" id="KW-0812">Transmembrane</keyword>
<feature type="transmembrane region" description="Helical" evidence="8">
    <location>
        <begin position="12"/>
        <end position="32"/>
    </location>
</feature>
<dbReference type="InterPro" id="IPR038731">
    <property type="entry name" value="RgtA/B/C-like"/>
</dbReference>
<evidence type="ECO:0000259" key="9">
    <source>
        <dbReference type="Pfam" id="PF13231"/>
    </source>
</evidence>
<evidence type="ECO:0000256" key="1">
    <source>
        <dbReference type="ARBA" id="ARBA00004651"/>
    </source>
</evidence>
<keyword evidence="11" id="KW-1185">Reference proteome</keyword>
<evidence type="ECO:0000256" key="3">
    <source>
        <dbReference type="ARBA" id="ARBA00022676"/>
    </source>
</evidence>
<feature type="transmembrane region" description="Helical" evidence="8">
    <location>
        <begin position="150"/>
        <end position="170"/>
    </location>
</feature>
<dbReference type="RefSeq" id="WP_015193407.1">
    <property type="nucleotide sequence ID" value="NC_019748.1"/>
</dbReference>
<dbReference type="AlphaFoldDB" id="K9XUK0"/>
<dbReference type="GO" id="GO:0005886">
    <property type="term" value="C:plasma membrane"/>
    <property type="evidence" value="ECO:0007669"/>
    <property type="project" value="UniProtKB-SubCell"/>
</dbReference>
<evidence type="ECO:0000256" key="6">
    <source>
        <dbReference type="ARBA" id="ARBA00022989"/>
    </source>
</evidence>
<keyword evidence="4 10" id="KW-0808">Transferase</keyword>
<dbReference type="eggNOG" id="COG1807">
    <property type="taxonomic scope" value="Bacteria"/>
</dbReference>
<dbReference type="PANTHER" id="PTHR33908:SF11">
    <property type="entry name" value="MEMBRANE PROTEIN"/>
    <property type="match status" value="1"/>
</dbReference>
<feature type="domain" description="Glycosyltransferase RgtA/B/C/D-like" evidence="9">
    <location>
        <begin position="77"/>
        <end position="241"/>
    </location>
</feature>
<comment type="subcellular location">
    <subcellularLocation>
        <location evidence="1">Cell membrane</location>
        <topology evidence="1">Multi-pass membrane protein</topology>
    </subcellularLocation>
</comment>
<name>K9XUK0_STAC7</name>
<evidence type="ECO:0000313" key="10">
    <source>
        <dbReference type="EMBL" id="AFZ35739.1"/>
    </source>
</evidence>
<protein>
    <submittedName>
        <fullName evidence="10">Glycosyl transferase family 39</fullName>
    </submittedName>
</protein>
<feature type="transmembrane region" description="Helical" evidence="8">
    <location>
        <begin position="103"/>
        <end position="130"/>
    </location>
</feature>
<proteinExistence type="predicted"/>
<dbReference type="Pfam" id="PF13231">
    <property type="entry name" value="PMT_2"/>
    <property type="match status" value="1"/>
</dbReference>
<organism evidence="10 11">
    <name type="scientific">Stanieria cyanosphaera (strain ATCC 29371 / PCC 7437)</name>
    <dbReference type="NCBI Taxonomy" id="111780"/>
    <lineage>
        <taxon>Bacteria</taxon>
        <taxon>Bacillati</taxon>
        <taxon>Cyanobacteriota</taxon>
        <taxon>Cyanophyceae</taxon>
        <taxon>Pleurocapsales</taxon>
        <taxon>Dermocarpellaceae</taxon>
        <taxon>Stanieria</taxon>
    </lineage>
</organism>
<dbReference type="PANTHER" id="PTHR33908">
    <property type="entry name" value="MANNOSYLTRANSFERASE YKCB-RELATED"/>
    <property type="match status" value="1"/>
</dbReference>
<evidence type="ECO:0000256" key="2">
    <source>
        <dbReference type="ARBA" id="ARBA00022475"/>
    </source>
</evidence>
<dbReference type="KEGG" id="scs:Sta7437_2190"/>
<dbReference type="eggNOG" id="COG0457">
    <property type="taxonomic scope" value="Bacteria"/>
</dbReference>
<evidence type="ECO:0000256" key="8">
    <source>
        <dbReference type="SAM" id="Phobius"/>
    </source>
</evidence>
<dbReference type="GO" id="GO:0016763">
    <property type="term" value="F:pentosyltransferase activity"/>
    <property type="evidence" value="ECO:0007669"/>
    <property type="project" value="TreeGrafter"/>
</dbReference>
<dbReference type="GO" id="GO:0009103">
    <property type="term" value="P:lipopolysaccharide biosynthetic process"/>
    <property type="evidence" value="ECO:0007669"/>
    <property type="project" value="UniProtKB-ARBA"/>
</dbReference>
<dbReference type="PATRIC" id="fig|111780.3.peg.2282"/>
<feature type="transmembrane region" description="Helical" evidence="8">
    <location>
        <begin position="200"/>
        <end position="217"/>
    </location>
</feature>
<feature type="transmembrane region" description="Helical" evidence="8">
    <location>
        <begin position="281"/>
        <end position="304"/>
    </location>
</feature>
<keyword evidence="2" id="KW-1003">Cell membrane</keyword>
<sequence length="842" mass="96053">MRQKQLSWWQGLGIIAIIWLAGAICDRIWFALDHSVPAWDQADYLNGALNYWHALKNPQWFDADWWRSFWLISNKIPPLHYILTVPFLNVFGTSEDASALIMLFYSAILLLSVYGLGVILFDVSVGLWAAGLCQLLPGLYYYRLEFLLDYPLATIVTLSFYLITLWHIYSQAKVNQIRSWLFALLFGIAFGLSILLKQTALFFLFFPLVWIFISCIKNQQWLKLGQFLIAIATGILICFPWYRTNWLLILTSGKRATLDSAIAEGDPALNTIDAWTYYGEILPYLLSWHLLLIPIGGLILYGIFKGKLYPNQTNNFLSTLSPNFKWRWLTLFLLGGYLLASLNINKDARYILPLLPVLSLVLAVGLLSYQGRWRIYLRWATIILAILLFLANLFPIGGKFITTKLSPNVQHYPYLGQPYPHQEVIQEIIKISPYLRSTLGVLPSTLEINQHNFSFYGGQKNFQVVGRQVGIKDNEIEQDARSLNWFITKTGDQGSVPEPQATITKLIETDSDFQLQKTWQLPDQSNLKLYQRRQPLVTVATSEINQNQVKLERIIVPEVAPPGKPISVTYQWSGNWQELQQGIVLLTWTLAQNNPFQNSFWLHDHSIGMGALDNSNLSIQLQNQTYQVIENTAMLPPPDLELGNYQLKATYLNRQTGKTYPLAVPSFNLTIDPKAPINPAPELDLVTQLRTIAPNMVNGVSGLEPIFTQTARINQYDAKQDYLKQAEIALSYRLQHNKVDQQQKGNWLYTVALSRVLQQDVTGAINSFQQAIQLDSQNPHNYAYLAFVYLYDWQPKLAQKNLDTALKINPNIPELKTLSGIAALMQGNVLKAWHLLQPIINK</sequence>
<dbReference type="Proteomes" id="UP000010473">
    <property type="component" value="Chromosome"/>
</dbReference>
<dbReference type="InterPro" id="IPR050297">
    <property type="entry name" value="LipidA_mod_glycosyltrf_83"/>
</dbReference>
<keyword evidence="7 8" id="KW-0472">Membrane</keyword>
<feature type="transmembrane region" description="Helical" evidence="8">
    <location>
        <begin position="350"/>
        <end position="369"/>
    </location>
</feature>
<feature type="transmembrane region" description="Helical" evidence="8">
    <location>
        <begin position="224"/>
        <end position="242"/>
    </location>
</feature>
<evidence type="ECO:0000256" key="5">
    <source>
        <dbReference type="ARBA" id="ARBA00022692"/>
    </source>
</evidence>
<feature type="transmembrane region" description="Helical" evidence="8">
    <location>
        <begin position="69"/>
        <end position="91"/>
    </location>
</feature>
<dbReference type="SUPFAM" id="SSF48452">
    <property type="entry name" value="TPR-like"/>
    <property type="match status" value="1"/>
</dbReference>
<dbReference type="Gene3D" id="1.25.40.10">
    <property type="entry name" value="Tetratricopeptide repeat domain"/>
    <property type="match status" value="1"/>
</dbReference>
<gene>
    <name evidence="10" type="ordered locus">Sta7437_2190</name>
</gene>
<accession>K9XUK0</accession>
<reference evidence="11" key="1">
    <citation type="journal article" date="2013" name="Proc. Natl. Acad. Sci. U.S.A.">
        <title>Improving the coverage of the cyanobacterial phylum using diversity-driven genome sequencing.</title>
        <authorList>
            <person name="Shih P.M."/>
            <person name="Wu D."/>
            <person name="Latifi A."/>
            <person name="Axen S.D."/>
            <person name="Fewer D.P."/>
            <person name="Talla E."/>
            <person name="Calteau A."/>
            <person name="Cai F."/>
            <person name="Tandeau de Marsac N."/>
            <person name="Rippka R."/>
            <person name="Herdman M."/>
            <person name="Sivonen K."/>
            <person name="Coursin T."/>
            <person name="Laurent T."/>
            <person name="Goodwin L."/>
            <person name="Nolan M."/>
            <person name="Davenport K.W."/>
            <person name="Han C.S."/>
            <person name="Rubin E.M."/>
            <person name="Eisen J.A."/>
            <person name="Woyke T."/>
            <person name="Gugger M."/>
            <person name="Kerfeld C.A."/>
        </authorList>
    </citation>
    <scope>NUCLEOTIDE SEQUENCE [LARGE SCALE GENOMIC DNA]</scope>
    <source>
        <strain evidence="11">ATCC 29371 / PCC 7437</strain>
    </source>
</reference>
<evidence type="ECO:0000256" key="4">
    <source>
        <dbReference type="ARBA" id="ARBA00022679"/>
    </source>
</evidence>
<keyword evidence="3" id="KW-0328">Glycosyltransferase</keyword>
<dbReference type="InterPro" id="IPR011990">
    <property type="entry name" value="TPR-like_helical_dom_sf"/>
</dbReference>
<dbReference type="STRING" id="111780.Sta7437_2190"/>
<keyword evidence="6 8" id="KW-1133">Transmembrane helix</keyword>
<evidence type="ECO:0000256" key="7">
    <source>
        <dbReference type="ARBA" id="ARBA00023136"/>
    </source>
</evidence>
<feature type="transmembrane region" description="Helical" evidence="8">
    <location>
        <begin position="325"/>
        <end position="344"/>
    </location>
</feature>
<dbReference type="EMBL" id="CP003653">
    <property type="protein sequence ID" value="AFZ35739.1"/>
    <property type="molecule type" value="Genomic_DNA"/>
</dbReference>
<dbReference type="HOGENOM" id="CLU_010727_0_0_3"/>
<feature type="transmembrane region" description="Helical" evidence="8">
    <location>
        <begin position="376"/>
        <end position="397"/>
    </location>
</feature>